<comment type="caution">
    <text evidence="2">The sequence shown here is derived from an EMBL/GenBank/DDBJ whole genome shotgun (WGS) entry which is preliminary data.</text>
</comment>
<proteinExistence type="predicted"/>
<dbReference type="Gene3D" id="1.10.510.10">
    <property type="entry name" value="Transferase(Phosphotransferase) domain 1"/>
    <property type="match status" value="1"/>
</dbReference>
<dbReference type="EMBL" id="CAJMWS010000482">
    <property type="protein sequence ID" value="CAE6447278.1"/>
    <property type="molecule type" value="Genomic_DNA"/>
</dbReference>
<feature type="domain" description="Protein kinase" evidence="1">
    <location>
        <begin position="34"/>
        <end position="149"/>
    </location>
</feature>
<reference evidence="2" key="1">
    <citation type="submission" date="2021-01" db="EMBL/GenBank/DDBJ databases">
        <authorList>
            <person name="Kaushik A."/>
        </authorList>
    </citation>
    <scope>NUCLEOTIDE SEQUENCE</scope>
    <source>
        <strain evidence="2">AG1-1C</strain>
    </source>
</reference>
<feature type="non-terminal residue" evidence="2">
    <location>
        <position position="1"/>
    </location>
</feature>
<dbReference type="AlphaFoldDB" id="A0A8H3GFU1"/>
<protein>
    <recommendedName>
        <fullName evidence="1">Protein kinase domain-containing protein</fullName>
    </recommendedName>
</protein>
<organism evidence="2 3">
    <name type="scientific">Rhizoctonia solani</name>
    <dbReference type="NCBI Taxonomy" id="456999"/>
    <lineage>
        <taxon>Eukaryota</taxon>
        <taxon>Fungi</taxon>
        <taxon>Dikarya</taxon>
        <taxon>Basidiomycota</taxon>
        <taxon>Agaricomycotina</taxon>
        <taxon>Agaricomycetes</taxon>
        <taxon>Cantharellales</taxon>
        <taxon>Ceratobasidiaceae</taxon>
        <taxon>Rhizoctonia</taxon>
    </lineage>
</organism>
<dbReference type="Pfam" id="PF07714">
    <property type="entry name" value="PK_Tyr_Ser-Thr"/>
    <property type="match status" value="1"/>
</dbReference>
<dbReference type="InterPro" id="IPR000719">
    <property type="entry name" value="Prot_kinase_dom"/>
</dbReference>
<dbReference type="Proteomes" id="UP000663846">
    <property type="component" value="Unassembled WGS sequence"/>
</dbReference>
<dbReference type="GO" id="GO:0005524">
    <property type="term" value="F:ATP binding"/>
    <property type="evidence" value="ECO:0007669"/>
    <property type="project" value="InterPro"/>
</dbReference>
<dbReference type="GO" id="GO:0004672">
    <property type="term" value="F:protein kinase activity"/>
    <property type="evidence" value="ECO:0007669"/>
    <property type="project" value="InterPro"/>
</dbReference>
<evidence type="ECO:0000259" key="1">
    <source>
        <dbReference type="PROSITE" id="PS50011"/>
    </source>
</evidence>
<evidence type="ECO:0000313" key="2">
    <source>
        <dbReference type="EMBL" id="CAE6447278.1"/>
    </source>
</evidence>
<name>A0A8H3GFU1_9AGAM</name>
<gene>
    <name evidence="2" type="ORF">RDB_LOCUS140124</name>
</gene>
<evidence type="ECO:0000313" key="3">
    <source>
        <dbReference type="Proteomes" id="UP000663846"/>
    </source>
</evidence>
<dbReference type="InterPro" id="IPR011009">
    <property type="entry name" value="Kinase-like_dom_sf"/>
</dbReference>
<dbReference type="SUPFAM" id="SSF56112">
    <property type="entry name" value="Protein kinase-like (PK-like)"/>
    <property type="match status" value="1"/>
</dbReference>
<dbReference type="InterPro" id="IPR001245">
    <property type="entry name" value="Ser-Thr/Tyr_kinase_cat_dom"/>
</dbReference>
<accession>A0A8H3GFU1</accession>
<sequence>RFVVTQQTTIHNLVAFYENRGITNYTGRLQQTSIAIAKPFTDGPLANVYKVNLSHQNYVAVKCVKHNDPYKKLKRGAREMSVWLPQYHENILPILGFAVVEDDLAMVSQWMNNGHVRNYVSQSSQARLDILGFSELNSSGLLSTFTNTE</sequence>
<dbReference type="PROSITE" id="PS50011">
    <property type="entry name" value="PROTEIN_KINASE_DOM"/>
    <property type="match status" value="1"/>
</dbReference>